<evidence type="ECO:0000256" key="2">
    <source>
        <dbReference type="ARBA" id="ARBA00022525"/>
    </source>
</evidence>
<sequence>MIIGSSAQFDQCGVCGGNGESCGRNVFRWKDTQQFSPCDKTCGPDSYRVSVSICWNIISERVVPERLCADQPRPRPQVRKCPYVVCPANPTPALDYTWMTSPWKDCSVSCGGGYQTRDVFCVETYQDTSNEIHDGQNSIENRKVADQYCWETKRPTTERQCAIDECPGWEKGEWSQCSVTCDKGIRKRMVECRQNGGRVEPTLCLVDEKPTEKQSCYTDVSCKAVKAFDGANLLNYDRYRFVAESPFSQWNNDVGYSVQEPADFVSDFQSNAEKTKPKFYAGPWGDCSTTCGSGVKTRSVECVAFQGITTNVIKLPDNECDGQTKPSLFQPCQIRACAQKQSEDESNDVMDPGLQSDSGVDSNGHASTNYRGARGSYRWDYGEWGPCSASCLGGKQKSTLKCVDMNRKITVPWSYCDAKQRPIDLSRSCNNHPCPPSWE</sequence>
<dbReference type="PANTHER" id="PTHR13723:SF313">
    <property type="entry name" value="PEPTIDASE M12B DOMAIN-CONTAINING PROTEIN"/>
    <property type="match status" value="1"/>
</dbReference>
<dbReference type="PANTHER" id="PTHR13723">
    <property type="entry name" value="ADAMTS A DISINTEGRIN AND METALLOPROTEASE WITH THROMBOSPONDIN MOTIFS PROTEASE"/>
    <property type="match status" value="1"/>
</dbReference>
<dbReference type="GO" id="GO:0030198">
    <property type="term" value="P:extracellular matrix organization"/>
    <property type="evidence" value="ECO:0007669"/>
    <property type="project" value="TreeGrafter"/>
</dbReference>
<dbReference type="InterPro" id="IPR050439">
    <property type="entry name" value="ADAMTS_ADAMTS-like"/>
</dbReference>
<keyword evidence="2" id="KW-0964">Secreted</keyword>
<dbReference type="SMART" id="SM00209">
    <property type="entry name" value="TSP1"/>
    <property type="match status" value="5"/>
</dbReference>
<evidence type="ECO:0000256" key="1">
    <source>
        <dbReference type="ARBA" id="ARBA00004613"/>
    </source>
</evidence>
<keyword evidence="6" id="KW-1185">Reference proteome</keyword>
<dbReference type="InterPro" id="IPR000884">
    <property type="entry name" value="TSP1_rpt"/>
</dbReference>
<protein>
    <submittedName>
        <fullName evidence="7">Uncharacterized protein</fullName>
    </submittedName>
</protein>
<dbReference type="SUPFAM" id="SSF82895">
    <property type="entry name" value="TSP-1 type 1 repeat"/>
    <property type="match status" value="4"/>
</dbReference>
<name>A0A914C6P9_9BILA</name>
<dbReference type="GO" id="GO:0006508">
    <property type="term" value="P:proteolysis"/>
    <property type="evidence" value="ECO:0007669"/>
    <property type="project" value="TreeGrafter"/>
</dbReference>
<dbReference type="AlphaFoldDB" id="A0A914C6P9"/>
<dbReference type="GO" id="GO:0004222">
    <property type="term" value="F:metalloendopeptidase activity"/>
    <property type="evidence" value="ECO:0007669"/>
    <property type="project" value="TreeGrafter"/>
</dbReference>
<reference evidence="7" key="1">
    <citation type="submission" date="2022-11" db="UniProtKB">
        <authorList>
            <consortium name="WormBaseParasite"/>
        </authorList>
    </citation>
    <scope>IDENTIFICATION</scope>
</reference>
<dbReference type="PROSITE" id="PS50092">
    <property type="entry name" value="TSP1"/>
    <property type="match status" value="4"/>
</dbReference>
<feature type="region of interest" description="Disordered" evidence="5">
    <location>
        <begin position="343"/>
        <end position="367"/>
    </location>
</feature>
<dbReference type="GO" id="GO:0009653">
    <property type="term" value="P:anatomical structure morphogenesis"/>
    <property type="evidence" value="ECO:0007669"/>
    <property type="project" value="UniProtKB-ARBA"/>
</dbReference>
<dbReference type="GO" id="GO:0005576">
    <property type="term" value="C:extracellular region"/>
    <property type="evidence" value="ECO:0007669"/>
    <property type="project" value="UniProtKB-SubCell"/>
</dbReference>
<dbReference type="Proteomes" id="UP000887540">
    <property type="component" value="Unplaced"/>
</dbReference>
<evidence type="ECO:0000256" key="3">
    <source>
        <dbReference type="ARBA" id="ARBA00022729"/>
    </source>
</evidence>
<dbReference type="InterPro" id="IPR036383">
    <property type="entry name" value="TSP1_rpt_sf"/>
</dbReference>
<feature type="compositionally biased region" description="Polar residues" evidence="5">
    <location>
        <begin position="355"/>
        <end position="367"/>
    </location>
</feature>
<dbReference type="Pfam" id="PF19030">
    <property type="entry name" value="TSP1_ADAMTS"/>
    <property type="match status" value="4"/>
</dbReference>
<evidence type="ECO:0000313" key="6">
    <source>
        <dbReference type="Proteomes" id="UP000887540"/>
    </source>
</evidence>
<proteinExistence type="predicted"/>
<dbReference type="WBParaSite" id="ACRNAN_Path_443.g1676.t1">
    <property type="protein sequence ID" value="ACRNAN_Path_443.g1676.t1"/>
    <property type="gene ID" value="ACRNAN_Path_443.g1676"/>
</dbReference>
<dbReference type="FunFam" id="2.20.100.10:FF:000005">
    <property type="entry name" value="ADAM metallopeptidase with thrombospondin type 1 motif 9"/>
    <property type="match status" value="1"/>
</dbReference>
<dbReference type="GO" id="GO:0031012">
    <property type="term" value="C:extracellular matrix"/>
    <property type="evidence" value="ECO:0007669"/>
    <property type="project" value="TreeGrafter"/>
</dbReference>
<organism evidence="6 7">
    <name type="scientific">Acrobeloides nanus</name>
    <dbReference type="NCBI Taxonomy" id="290746"/>
    <lineage>
        <taxon>Eukaryota</taxon>
        <taxon>Metazoa</taxon>
        <taxon>Ecdysozoa</taxon>
        <taxon>Nematoda</taxon>
        <taxon>Chromadorea</taxon>
        <taxon>Rhabditida</taxon>
        <taxon>Tylenchina</taxon>
        <taxon>Cephalobomorpha</taxon>
        <taxon>Cephaloboidea</taxon>
        <taxon>Cephalobidae</taxon>
        <taxon>Acrobeloides</taxon>
    </lineage>
</organism>
<comment type="subcellular location">
    <subcellularLocation>
        <location evidence="1">Secreted</location>
    </subcellularLocation>
</comment>
<evidence type="ECO:0000256" key="5">
    <source>
        <dbReference type="SAM" id="MobiDB-lite"/>
    </source>
</evidence>
<evidence type="ECO:0000256" key="4">
    <source>
        <dbReference type="ARBA" id="ARBA00022737"/>
    </source>
</evidence>
<dbReference type="Gene3D" id="2.20.100.10">
    <property type="entry name" value="Thrombospondin type-1 (TSP1) repeat"/>
    <property type="match status" value="4"/>
</dbReference>
<evidence type="ECO:0000313" key="7">
    <source>
        <dbReference type="WBParaSite" id="ACRNAN_Path_443.g1676.t1"/>
    </source>
</evidence>
<keyword evidence="3" id="KW-0732">Signal</keyword>
<accession>A0A914C6P9</accession>
<keyword evidence="4" id="KW-0677">Repeat</keyword>